<accession>A0AA37WV62</accession>
<dbReference type="EMBL" id="BSPL01000024">
    <property type="protein sequence ID" value="GLS73047.1"/>
    <property type="molecule type" value="Genomic_DNA"/>
</dbReference>
<gene>
    <name evidence="1" type="ORF">GCM10007890_50620</name>
</gene>
<evidence type="ECO:0000313" key="2">
    <source>
        <dbReference type="Proteomes" id="UP001157440"/>
    </source>
</evidence>
<reference evidence="2" key="1">
    <citation type="journal article" date="2019" name="Int. J. Syst. Evol. Microbiol.">
        <title>The Global Catalogue of Microorganisms (GCM) 10K type strain sequencing project: providing services to taxonomists for standard genome sequencing and annotation.</title>
        <authorList>
            <consortium name="The Broad Institute Genomics Platform"/>
            <consortium name="The Broad Institute Genome Sequencing Center for Infectious Disease"/>
            <person name="Wu L."/>
            <person name="Ma J."/>
        </authorList>
    </citation>
    <scope>NUCLEOTIDE SEQUENCE [LARGE SCALE GENOMIC DNA]</scope>
    <source>
        <strain evidence="2">NBRC 103632</strain>
    </source>
</reference>
<comment type="caution">
    <text evidence="1">The sequence shown here is derived from an EMBL/GenBank/DDBJ whole genome shotgun (WGS) entry which is preliminary data.</text>
</comment>
<protein>
    <submittedName>
        <fullName evidence="1">Uncharacterized protein</fullName>
    </submittedName>
</protein>
<sequence>MVVPVLISNCHVSEKPKSGPLTAQARITAMLAAKVSGRPEARATLDEKFAKLFGDLMIATP</sequence>
<name>A0AA37WV62_9HYPH</name>
<keyword evidence="2" id="KW-1185">Reference proteome</keyword>
<evidence type="ECO:0000313" key="1">
    <source>
        <dbReference type="EMBL" id="GLS73047.1"/>
    </source>
</evidence>
<dbReference type="Proteomes" id="UP001157440">
    <property type="component" value="Unassembled WGS sequence"/>
</dbReference>
<dbReference type="AlphaFoldDB" id="A0AA37WV62"/>
<proteinExistence type="predicted"/>
<organism evidence="1 2">
    <name type="scientific">Methylobacterium tardum</name>
    <dbReference type="NCBI Taxonomy" id="374432"/>
    <lineage>
        <taxon>Bacteria</taxon>
        <taxon>Pseudomonadati</taxon>
        <taxon>Pseudomonadota</taxon>
        <taxon>Alphaproteobacteria</taxon>
        <taxon>Hyphomicrobiales</taxon>
        <taxon>Methylobacteriaceae</taxon>
        <taxon>Methylobacterium</taxon>
    </lineage>
</organism>